<gene>
    <name evidence="1" type="ORF">D1115_12190</name>
</gene>
<protein>
    <submittedName>
        <fullName evidence="1">Uncharacterized protein</fullName>
    </submittedName>
</protein>
<organism evidence="1 2">
    <name type="scientific">Vibrio alfacsensis</name>
    <dbReference type="NCBI Taxonomy" id="1074311"/>
    <lineage>
        <taxon>Bacteria</taxon>
        <taxon>Pseudomonadati</taxon>
        <taxon>Pseudomonadota</taxon>
        <taxon>Gammaproteobacteria</taxon>
        <taxon>Vibrionales</taxon>
        <taxon>Vibrionaceae</taxon>
        <taxon>Vibrio</taxon>
    </lineage>
</organism>
<dbReference type="RefSeq" id="WP_128811522.1">
    <property type="nucleotide sequence ID" value="NZ_AP019849.1"/>
</dbReference>
<accession>A0ABM6YVE6</accession>
<evidence type="ECO:0000313" key="1">
    <source>
        <dbReference type="EMBL" id="AXY01780.1"/>
    </source>
</evidence>
<keyword evidence="2" id="KW-1185">Reference proteome</keyword>
<evidence type="ECO:0000313" key="2">
    <source>
        <dbReference type="Proteomes" id="UP000262832"/>
    </source>
</evidence>
<name>A0ABM6YVE6_9VIBR</name>
<dbReference type="Proteomes" id="UP000262832">
    <property type="component" value="Chromosome I"/>
</dbReference>
<reference evidence="1 2" key="1">
    <citation type="submission" date="2018-08" db="EMBL/GenBank/DDBJ databases">
        <title>Genomic taxonomy of the Vibrionaceae family.</title>
        <authorList>
            <person name="Gomez-Gil B."/>
            <person name="Tanaka M."/>
            <person name="Sawabe T."/>
            <person name="Enciso-Ibarra K."/>
        </authorList>
    </citation>
    <scope>NUCLEOTIDE SEQUENCE [LARGE SCALE GENOMIC DNA]</scope>
    <source>
        <strain evidence="1 2">CAIM 1831</strain>
    </source>
</reference>
<sequence length="127" mass="14836">MLLTFGARRPYLEFDDNKHFFRALGFLVRSQEIGACRFVLENNQNQGAWGHECRIQIFSRLEEFQELFRGRVSAGVGNCLGRINCNQYLEYLAGNHNFNFQIEINNRLIRSSVPLAHLEDYDLGYNE</sequence>
<proteinExistence type="predicted"/>
<dbReference type="EMBL" id="CP032093">
    <property type="protein sequence ID" value="AXY01780.1"/>
    <property type="molecule type" value="Genomic_DNA"/>
</dbReference>